<protein>
    <submittedName>
        <fullName evidence="2">Uncharacterized protein</fullName>
    </submittedName>
</protein>
<comment type="caution">
    <text evidence="2">The sequence shown here is derived from an EMBL/GenBank/DDBJ whole genome shotgun (WGS) entry which is preliminary data.</text>
</comment>
<accession>A0ABQ2CFJ1</accession>
<proteinExistence type="predicted"/>
<name>A0ABQ2CFJ1_9MICC</name>
<sequence length="100" mass="10654">MPRPSQALNSTRGGVTATMQEHSWSEPAGESGADPEVPSTGLLIIRTWHEPGHPQGFRARITYGQTAGGHQDTVSTADPAEVLKVVKRWLAAQPGVTGRN</sequence>
<organism evidence="2 3">
    <name type="scientific">Pseudarthrobacter scleromae</name>
    <dbReference type="NCBI Taxonomy" id="158897"/>
    <lineage>
        <taxon>Bacteria</taxon>
        <taxon>Bacillati</taxon>
        <taxon>Actinomycetota</taxon>
        <taxon>Actinomycetes</taxon>
        <taxon>Micrococcales</taxon>
        <taxon>Micrococcaceae</taxon>
        <taxon>Pseudarthrobacter</taxon>
    </lineage>
</organism>
<feature type="region of interest" description="Disordered" evidence="1">
    <location>
        <begin position="1"/>
        <end position="38"/>
    </location>
</feature>
<evidence type="ECO:0000256" key="1">
    <source>
        <dbReference type="SAM" id="MobiDB-lite"/>
    </source>
</evidence>
<reference evidence="3" key="1">
    <citation type="journal article" date="2019" name="Int. J. Syst. Evol. Microbiol.">
        <title>The Global Catalogue of Microorganisms (GCM) 10K type strain sequencing project: providing services to taxonomists for standard genome sequencing and annotation.</title>
        <authorList>
            <consortium name="The Broad Institute Genomics Platform"/>
            <consortium name="The Broad Institute Genome Sequencing Center for Infectious Disease"/>
            <person name="Wu L."/>
            <person name="Ma J."/>
        </authorList>
    </citation>
    <scope>NUCLEOTIDE SEQUENCE [LARGE SCALE GENOMIC DNA]</scope>
    <source>
        <strain evidence="3">CGMCC 1.3601</strain>
    </source>
</reference>
<gene>
    <name evidence="2" type="ORF">GCM10007175_19210</name>
</gene>
<dbReference type="Proteomes" id="UP000658754">
    <property type="component" value="Unassembled WGS sequence"/>
</dbReference>
<keyword evidence="3" id="KW-1185">Reference proteome</keyword>
<feature type="compositionally biased region" description="Polar residues" evidence="1">
    <location>
        <begin position="1"/>
        <end position="22"/>
    </location>
</feature>
<dbReference type="EMBL" id="BMKV01000003">
    <property type="protein sequence ID" value="GGI82007.1"/>
    <property type="molecule type" value="Genomic_DNA"/>
</dbReference>
<evidence type="ECO:0000313" key="2">
    <source>
        <dbReference type="EMBL" id="GGI82007.1"/>
    </source>
</evidence>
<evidence type="ECO:0000313" key="3">
    <source>
        <dbReference type="Proteomes" id="UP000658754"/>
    </source>
</evidence>